<comment type="pathway">
    <text evidence="4">Protein modification; protein ubiquitination.</text>
</comment>
<dbReference type="GO" id="GO:0008270">
    <property type="term" value="F:zinc ion binding"/>
    <property type="evidence" value="ECO:0007669"/>
    <property type="project" value="UniProtKB-KW"/>
</dbReference>
<evidence type="ECO:0000313" key="20">
    <source>
        <dbReference type="Proteomes" id="UP000796880"/>
    </source>
</evidence>
<dbReference type="GO" id="GO:0016020">
    <property type="term" value="C:membrane"/>
    <property type="evidence" value="ECO:0007669"/>
    <property type="project" value="UniProtKB-SubCell"/>
</dbReference>
<feature type="domain" description="RING-type" evidence="18">
    <location>
        <begin position="100"/>
        <end position="142"/>
    </location>
</feature>
<keyword evidence="13 17" id="KW-0472">Membrane</keyword>
<comment type="caution">
    <text evidence="19">The sequence shown here is derived from an EMBL/GenBank/DDBJ whole genome shotgun (WGS) entry which is preliminary data.</text>
</comment>
<accession>A0A8K0MKV5</accession>
<evidence type="ECO:0000256" key="9">
    <source>
        <dbReference type="ARBA" id="ARBA00022771"/>
    </source>
</evidence>
<dbReference type="Gene3D" id="3.30.40.10">
    <property type="entry name" value="Zinc/RING finger domain, C3HC4 (zinc finger)"/>
    <property type="match status" value="1"/>
</dbReference>
<evidence type="ECO:0000256" key="12">
    <source>
        <dbReference type="ARBA" id="ARBA00022989"/>
    </source>
</evidence>
<reference evidence="19" key="1">
    <citation type="submission" date="2020-03" db="EMBL/GenBank/DDBJ databases">
        <title>A high-quality chromosome-level genome assembly of a woody plant with both climbing and erect habits, Rhamnella rubrinervis.</title>
        <authorList>
            <person name="Lu Z."/>
            <person name="Yang Y."/>
            <person name="Zhu X."/>
            <person name="Sun Y."/>
        </authorList>
    </citation>
    <scope>NUCLEOTIDE SEQUENCE</scope>
    <source>
        <strain evidence="19">BYM</strain>
        <tissue evidence="19">Leaf</tissue>
    </source>
</reference>
<evidence type="ECO:0000256" key="8">
    <source>
        <dbReference type="ARBA" id="ARBA00022723"/>
    </source>
</evidence>
<dbReference type="CDD" id="cd16461">
    <property type="entry name" value="RING-H2_EL5-like"/>
    <property type="match status" value="1"/>
</dbReference>
<feature type="transmembrane region" description="Helical" evidence="17">
    <location>
        <begin position="484"/>
        <end position="504"/>
    </location>
</feature>
<feature type="region of interest" description="Disordered" evidence="16">
    <location>
        <begin position="234"/>
        <end position="259"/>
    </location>
</feature>
<dbReference type="EMBL" id="VOIH02000004">
    <property type="protein sequence ID" value="KAF3449423.1"/>
    <property type="molecule type" value="Genomic_DNA"/>
</dbReference>
<dbReference type="GO" id="GO:0006506">
    <property type="term" value="P:GPI anchor biosynthetic process"/>
    <property type="evidence" value="ECO:0007669"/>
    <property type="project" value="InterPro"/>
</dbReference>
<keyword evidence="9 15" id="KW-0863">Zinc-finger</keyword>
<dbReference type="GO" id="GO:0032216">
    <property type="term" value="F:glucosaminyl-phosphatidylinositol O-acyltransferase activity"/>
    <property type="evidence" value="ECO:0007669"/>
    <property type="project" value="TreeGrafter"/>
</dbReference>
<evidence type="ECO:0000256" key="3">
    <source>
        <dbReference type="ARBA" id="ARBA00004167"/>
    </source>
</evidence>
<dbReference type="InterPro" id="IPR009447">
    <property type="entry name" value="PIGW/GWT1"/>
</dbReference>
<sequence>MSSSGPSPSPTNFQSPSLTIILAVILLIFFILGFLSVYFCRCFMESLFNSWNLQRTPSGNLVGPSDTANHGLDPTLIKSFPTFVYSTIKDFRKDKYGLECAICLVEFEDDSLLRLLTLCYHVFHQECIDLWLESHTTCPVCRRNLNSPPAASVEESPPRGILRSTSNNNDSVIEGAVSIEIRDDDNDNNVVVAEEGREGRSEVDDHNKQQESSAVLVVPDNVMVNNKDIERFSRSHSTGHSIVRTKKEDEEDDHEREDRHTLRVPEHVRLKLIRGHHHYWTGSCTTYGELSRRHKGNCGGFGEVSGFVSNLTGSSMLEIAALSTIIPILILLRHSIDSRGIVVSVFSDPVAIDIRRKKNDDAVDDSKSFSRMDICMDDLVDVAIAFLYCGQKMIITCLCILAVDFRIFPRRYAKVETYGTSWMDLGVGSFVLANALVSRQARNILSMNWKTAIQSTSPLLILGFVRLLSTAGVDYQVHVGEYGVHWNFFFTLAAISALTSIINVSPQHCGILGLLVLVGYQCGLMCGLNKYLLSNERGTDIISQNKEGAFSILGYWGMYLVGVQLGNFLFFGNQSSATMKSNKWARIRVWILSLLFWSLTVLLDNHVERVSRRMCNLPYVTLVLAINLQVLAILMLSDFIPGSKSSILEAACNRNLLATFLLVEENL</sequence>
<feature type="transmembrane region" description="Helical" evidence="17">
    <location>
        <begin position="617"/>
        <end position="636"/>
    </location>
</feature>
<keyword evidence="7 17" id="KW-0812">Transmembrane</keyword>
<evidence type="ECO:0000256" key="10">
    <source>
        <dbReference type="ARBA" id="ARBA00022786"/>
    </source>
</evidence>
<evidence type="ECO:0000256" key="13">
    <source>
        <dbReference type="ARBA" id="ARBA00023136"/>
    </source>
</evidence>
<keyword evidence="8" id="KW-0479">Metal-binding</keyword>
<feature type="transmembrane region" description="Helical" evidence="17">
    <location>
        <begin position="511"/>
        <end position="532"/>
    </location>
</feature>
<dbReference type="GO" id="GO:0072659">
    <property type="term" value="P:protein localization to plasma membrane"/>
    <property type="evidence" value="ECO:0007669"/>
    <property type="project" value="TreeGrafter"/>
</dbReference>
<evidence type="ECO:0000256" key="11">
    <source>
        <dbReference type="ARBA" id="ARBA00022833"/>
    </source>
</evidence>
<evidence type="ECO:0000256" key="14">
    <source>
        <dbReference type="ARBA" id="ARBA00024209"/>
    </source>
</evidence>
<dbReference type="Proteomes" id="UP000796880">
    <property type="component" value="Unassembled WGS sequence"/>
</dbReference>
<dbReference type="SUPFAM" id="SSF57850">
    <property type="entry name" value="RING/U-box"/>
    <property type="match status" value="1"/>
</dbReference>
<keyword evidence="6" id="KW-0808">Transferase</keyword>
<evidence type="ECO:0000259" key="18">
    <source>
        <dbReference type="PROSITE" id="PS50089"/>
    </source>
</evidence>
<dbReference type="PANTHER" id="PTHR20661:SF0">
    <property type="entry name" value="PHOSPHATIDYLINOSITOL-GLYCAN BIOSYNTHESIS CLASS W PROTEIN"/>
    <property type="match status" value="1"/>
</dbReference>
<dbReference type="AlphaFoldDB" id="A0A8K0MKV5"/>
<evidence type="ECO:0000256" key="17">
    <source>
        <dbReference type="SAM" id="Phobius"/>
    </source>
</evidence>
<feature type="transmembrane region" description="Helical" evidence="17">
    <location>
        <begin position="20"/>
        <end position="40"/>
    </location>
</feature>
<evidence type="ECO:0000256" key="5">
    <source>
        <dbReference type="ARBA" id="ARBA00012483"/>
    </source>
</evidence>
<feature type="transmembrane region" description="Helical" evidence="17">
    <location>
        <begin position="584"/>
        <end position="602"/>
    </location>
</feature>
<name>A0A8K0MKV5_9ROSA</name>
<dbReference type="OrthoDB" id="15270at2759"/>
<evidence type="ECO:0000313" key="19">
    <source>
        <dbReference type="EMBL" id="KAF3449423.1"/>
    </source>
</evidence>
<comment type="similarity">
    <text evidence="14">Belongs to the RING-type zinc finger family. ATL subfamily.</text>
</comment>
<dbReference type="InterPro" id="IPR001841">
    <property type="entry name" value="Znf_RING"/>
</dbReference>
<keyword evidence="10" id="KW-0833">Ubl conjugation pathway</keyword>
<dbReference type="Pfam" id="PF13639">
    <property type="entry name" value="zf-RING_2"/>
    <property type="match status" value="1"/>
</dbReference>
<feature type="region of interest" description="Disordered" evidence="16">
    <location>
        <begin position="148"/>
        <end position="168"/>
    </location>
</feature>
<dbReference type="EC" id="2.3.2.27" evidence="5"/>
<dbReference type="PANTHER" id="PTHR20661">
    <property type="entry name" value="PHOSPHATIDYLINOSITOL-GLYCAN BIOSYNTHESIS CLASS W PROTEIN"/>
    <property type="match status" value="1"/>
</dbReference>
<evidence type="ECO:0000256" key="6">
    <source>
        <dbReference type="ARBA" id="ARBA00022679"/>
    </source>
</evidence>
<dbReference type="PROSITE" id="PS50089">
    <property type="entry name" value="ZF_RING_2"/>
    <property type="match status" value="1"/>
</dbReference>
<gene>
    <name evidence="19" type="ORF">FNV43_RR10151</name>
</gene>
<dbReference type="GO" id="GO:0005783">
    <property type="term" value="C:endoplasmic reticulum"/>
    <property type="evidence" value="ECO:0007669"/>
    <property type="project" value="TreeGrafter"/>
</dbReference>
<feature type="transmembrane region" description="Helical" evidence="17">
    <location>
        <begin position="458"/>
        <end position="478"/>
    </location>
</feature>
<keyword evidence="12 17" id="KW-1133">Transmembrane helix</keyword>
<dbReference type="FunFam" id="3.30.40.10:FF:000187">
    <property type="entry name" value="E3 ubiquitin-protein ligase ATL6"/>
    <property type="match status" value="1"/>
</dbReference>
<proteinExistence type="inferred from homology"/>
<evidence type="ECO:0000256" key="7">
    <source>
        <dbReference type="ARBA" id="ARBA00022692"/>
    </source>
</evidence>
<dbReference type="SMART" id="SM00184">
    <property type="entry name" value="RING"/>
    <property type="match status" value="1"/>
</dbReference>
<keyword evidence="11" id="KW-0862">Zinc</keyword>
<dbReference type="GO" id="GO:0061630">
    <property type="term" value="F:ubiquitin protein ligase activity"/>
    <property type="evidence" value="ECO:0007669"/>
    <property type="project" value="UniProtKB-EC"/>
</dbReference>
<feature type="transmembrane region" description="Helical" evidence="17">
    <location>
        <begin position="418"/>
        <end position="437"/>
    </location>
</feature>
<evidence type="ECO:0000256" key="2">
    <source>
        <dbReference type="ARBA" id="ARBA00004141"/>
    </source>
</evidence>
<comment type="catalytic activity">
    <reaction evidence="1">
        <text>S-ubiquitinyl-[E2 ubiquitin-conjugating enzyme]-L-cysteine + [acceptor protein]-L-lysine = [E2 ubiquitin-conjugating enzyme]-L-cysteine + N(6)-ubiquitinyl-[acceptor protein]-L-lysine.</text>
        <dbReference type="EC" id="2.3.2.27"/>
    </reaction>
</comment>
<keyword evidence="20" id="KW-1185">Reference proteome</keyword>
<evidence type="ECO:0000256" key="15">
    <source>
        <dbReference type="PROSITE-ProRule" id="PRU00175"/>
    </source>
</evidence>
<evidence type="ECO:0000256" key="4">
    <source>
        <dbReference type="ARBA" id="ARBA00004906"/>
    </source>
</evidence>
<protein>
    <recommendedName>
        <fullName evidence="5">RING-type E3 ubiquitin transferase</fullName>
        <ecNumber evidence="5">2.3.2.27</ecNumber>
    </recommendedName>
</protein>
<feature type="transmembrane region" description="Helical" evidence="17">
    <location>
        <begin position="379"/>
        <end position="403"/>
    </location>
</feature>
<evidence type="ECO:0000256" key="1">
    <source>
        <dbReference type="ARBA" id="ARBA00000900"/>
    </source>
</evidence>
<dbReference type="Pfam" id="PF06423">
    <property type="entry name" value="GWT1"/>
    <property type="match status" value="1"/>
</dbReference>
<comment type="subcellular location">
    <subcellularLocation>
        <location evidence="2">Membrane</location>
        <topology evidence="2">Multi-pass membrane protein</topology>
    </subcellularLocation>
    <subcellularLocation>
        <location evidence="3">Membrane</location>
        <topology evidence="3">Single-pass membrane protein</topology>
    </subcellularLocation>
</comment>
<dbReference type="InterPro" id="IPR013083">
    <property type="entry name" value="Znf_RING/FYVE/PHD"/>
</dbReference>
<feature type="transmembrane region" description="Helical" evidence="17">
    <location>
        <begin position="552"/>
        <end position="572"/>
    </location>
</feature>
<organism evidence="19 20">
    <name type="scientific">Rhamnella rubrinervis</name>
    <dbReference type="NCBI Taxonomy" id="2594499"/>
    <lineage>
        <taxon>Eukaryota</taxon>
        <taxon>Viridiplantae</taxon>
        <taxon>Streptophyta</taxon>
        <taxon>Embryophyta</taxon>
        <taxon>Tracheophyta</taxon>
        <taxon>Spermatophyta</taxon>
        <taxon>Magnoliopsida</taxon>
        <taxon>eudicotyledons</taxon>
        <taxon>Gunneridae</taxon>
        <taxon>Pentapetalae</taxon>
        <taxon>rosids</taxon>
        <taxon>fabids</taxon>
        <taxon>Rosales</taxon>
        <taxon>Rhamnaceae</taxon>
        <taxon>rhamnoid group</taxon>
        <taxon>Rhamneae</taxon>
        <taxon>Rhamnella</taxon>
    </lineage>
</organism>
<evidence type="ECO:0000256" key="16">
    <source>
        <dbReference type="SAM" id="MobiDB-lite"/>
    </source>
</evidence>